<feature type="region of interest" description="Disordered" evidence="4">
    <location>
        <begin position="274"/>
        <end position="368"/>
    </location>
</feature>
<feature type="compositionally biased region" description="Acidic residues" evidence="4">
    <location>
        <begin position="180"/>
        <end position="189"/>
    </location>
</feature>
<name>A0A9W8AVV2_9FUNG</name>
<feature type="region of interest" description="Disordered" evidence="4">
    <location>
        <begin position="172"/>
        <end position="236"/>
    </location>
</feature>
<comment type="caution">
    <text evidence="7">The sequence shown here is derived from an EMBL/GenBank/DDBJ whole genome shotgun (WGS) entry which is preliminary data.</text>
</comment>
<dbReference type="OrthoDB" id="5973539at2759"/>
<keyword evidence="2" id="KW-0106">Calcium</keyword>
<keyword evidence="1" id="KW-0210">Decarboxylase</keyword>
<feature type="compositionally biased region" description="Polar residues" evidence="4">
    <location>
        <begin position="214"/>
        <end position="236"/>
    </location>
</feature>
<evidence type="ECO:0000256" key="3">
    <source>
        <dbReference type="ARBA" id="ARBA00023239"/>
    </source>
</evidence>
<dbReference type="Gene3D" id="2.60.40.150">
    <property type="entry name" value="C2 domain"/>
    <property type="match status" value="2"/>
</dbReference>
<feature type="domain" description="C2" evidence="5">
    <location>
        <begin position="353"/>
        <end position="478"/>
    </location>
</feature>
<feature type="compositionally biased region" description="Polar residues" evidence="4">
    <location>
        <begin position="818"/>
        <end position="828"/>
    </location>
</feature>
<dbReference type="EC" id="4.1.1.65" evidence="7"/>
<feature type="compositionally biased region" description="Polar residues" evidence="4">
    <location>
        <begin position="1141"/>
        <end position="1158"/>
    </location>
</feature>
<sequence>MPDVTKALTIRLQILQGRGLAPKDKNGLSDPYAIVTFGKRKHTTCVVYESLEPTWNYSFDFPVHVQRLPSSLSIVVWDYNRLRHVYMGEVHIPLHDLFDTDKEPLSFHASREYARWYPLETGTGKRANAVVSGEILINTGFVVPSAELRTSHWEAQWHTLIQLALAGTNTPQELPSDLLSGEDEEDDSAGDPFSLPQVSPSDSETGVKTPRMAPTSSPKPTPLNHSLSDLANSPNEPTKYIPLWESLKLTPLHLRTYQDPLANSSLQKSLAALKTSTKEGHSPELHPGTSPKMDKSDLPGEPSSSGPPVPVPEPRGSQSLEHTPRKGSDGSGDTLQMQELPLPPSTSSHATTPSQTSVQSTANVPSTEIKGPQGVIYIEINSASDLPRVPNIMRTSFDMDPFVVIGFSRKTWRTTTKRHILNPQWNEKLYFHISAHESNYPLKFSVYDYDKMSNNDHIGTAELSVGHVVRYFEAQYSAIEAQHSLDKRLLPYFDMEDLDLNLQLSKKSWQDQHDSQLHVRISYAPYPILRRKFWLAMCRQYDSDENGCMNLMEIQTLLDSLGSTVTDETMEGFFTRMNKSPDQDELEFGEFIGCLEDFLTRPISRSHSEDLLTRIASPLTTPTMLPAVPPVEPGDLAAEDLHTKAIKNAAVAAETRTPAKESLGISLPSSPRSVADVTQVSGRESHSRSRASSFLNVAKKGSRKVLQAAKRVARSGSQSSVYNPIITPETERSHGMEEETGTGSQQRVLFSLGDSESPRVASPSPLARGKNITAIQAQSHKDSSDNDFPISSSPKQGHPEDISRESFSSGEGYDSSEEANGSGKNVQRSPERIFQASTCVVCQRFSLAHLSDIEVVNHVAECFVRASSRSSRERFVMGDFVTEAQAQRKWFTRLFKYVGYGGYRIGKNNANIIVINRQEGTQEEEKIPAYIRVGIRLLYRNIGSKSTAQQRKVRDILRSLSVKQGMKYDDPASARQIPSFIKFHNLNLDEVLLPLDQFKSFNEFFYRQLKPGARINPFPDNPHVALSPADCRLMVFNTVDEATRVWIKGRRFNLTRLLGNCEALAKEFEGGSLAVFRLAPQDYHRFHFPVDGTLLRSYVASDEELGETCQNVQQESKDNTTGNATASANTAAEKTSDKESTSTAGSTSPKHNGQSEHLGSSPKRDKIEAKVTKLEFPYLVPGNYYTVNPMAIRSRLDVYGENVRVINVIDSPQFGRVAFVSIGAMMVGSVVITSETGKTYKRMDEHGYFKFGGSTCVLLFQKDAMVFDDDLLTNSEVPIETLVKMGSTIGRSLAASSI</sequence>
<feature type="compositionally biased region" description="Polar residues" evidence="4">
    <location>
        <begin position="196"/>
        <end position="206"/>
    </location>
</feature>
<dbReference type="GO" id="GO:0008654">
    <property type="term" value="P:phospholipid biosynthetic process"/>
    <property type="evidence" value="ECO:0007669"/>
    <property type="project" value="InterPro"/>
</dbReference>
<dbReference type="PANTHER" id="PTHR10067:SF17">
    <property type="entry name" value="PHOSPHATIDYLSERINE DECARBOXYLASE PROENZYME 2"/>
    <property type="match status" value="1"/>
</dbReference>
<evidence type="ECO:0000256" key="4">
    <source>
        <dbReference type="SAM" id="MobiDB-lite"/>
    </source>
</evidence>
<feature type="region of interest" description="Disordered" evidence="4">
    <location>
        <begin position="776"/>
        <end position="828"/>
    </location>
</feature>
<evidence type="ECO:0000259" key="5">
    <source>
        <dbReference type="PROSITE" id="PS50004"/>
    </source>
</evidence>
<feature type="compositionally biased region" description="Low complexity" evidence="4">
    <location>
        <begin position="1119"/>
        <end position="1133"/>
    </location>
</feature>
<dbReference type="Pfam" id="PF00168">
    <property type="entry name" value="C2"/>
    <property type="match status" value="2"/>
</dbReference>
<feature type="compositionally biased region" description="Polar residues" evidence="4">
    <location>
        <begin position="667"/>
        <end position="682"/>
    </location>
</feature>
<accession>A0A9W8AVV2</accession>
<feature type="region of interest" description="Disordered" evidence="4">
    <location>
        <begin position="653"/>
        <end position="694"/>
    </location>
</feature>
<feature type="region of interest" description="Disordered" evidence="4">
    <location>
        <begin position="1107"/>
        <end position="1164"/>
    </location>
</feature>
<dbReference type="InterPro" id="IPR000008">
    <property type="entry name" value="C2_dom"/>
</dbReference>
<dbReference type="PROSITE" id="PS00018">
    <property type="entry name" value="EF_HAND_1"/>
    <property type="match status" value="1"/>
</dbReference>
<protein>
    <submittedName>
        <fullName evidence="7">Phosphatidylserine decarboxylase</fullName>
        <ecNumber evidence="7">4.1.1.65</ecNumber>
    </submittedName>
</protein>
<feature type="compositionally biased region" description="Low complexity" evidence="4">
    <location>
        <begin position="345"/>
        <end position="357"/>
    </location>
</feature>
<dbReference type="Gene3D" id="1.10.238.10">
    <property type="entry name" value="EF-hand"/>
    <property type="match status" value="1"/>
</dbReference>
<dbReference type="SMART" id="SM00239">
    <property type="entry name" value="C2"/>
    <property type="match status" value="2"/>
</dbReference>
<dbReference type="SUPFAM" id="SSF47473">
    <property type="entry name" value="EF-hand"/>
    <property type="match status" value="1"/>
</dbReference>
<proteinExistence type="predicted"/>
<gene>
    <name evidence="7" type="primary">PSD2</name>
    <name evidence="7" type="ORF">IWQ62_002544</name>
</gene>
<dbReference type="InterPro" id="IPR035892">
    <property type="entry name" value="C2_domain_sf"/>
</dbReference>
<dbReference type="PROSITE" id="PS50222">
    <property type="entry name" value="EF_HAND_2"/>
    <property type="match status" value="1"/>
</dbReference>
<evidence type="ECO:0000259" key="6">
    <source>
        <dbReference type="PROSITE" id="PS50222"/>
    </source>
</evidence>
<dbReference type="EMBL" id="JANBPY010000555">
    <property type="protein sequence ID" value="KAJ1965932.1"/>
    <property type="molecule type" value="Genomic_DNA"/>
</dbReference>
<dbReference type="Pfam" id="PF02666">
    <property type="entry name" value="PS_Dcarbxylase"/>
    <property type="match status" value="2"/>
</dbReference>
<dbReference type="PANTHER" id="PTHR10067">
    <property type="entry name" value="PHOSPHATIDYLSERINE DECARBOXYLASE"/>
    <property type="match status" value="1"/>
</dbReference>
<dbReference type="InterPro" id="IPR003817">
    <property type="entry name" value="PS_Dcarbxylase"/>
</dbReference>
<dbReference type="InterPro" id="IPR002048">
    <property type="entry name" value="EF_hand_dom"/>
</dbReference>
<keyword evidence="3 7" id="KW-0456">Lyase</keyword>
<organism evidence="7 8">
    <name type="scientific">Dispira parvispora</name>
    <dbReference type="NCBI Taxonomy" id="1520584"/>
    <lineage>
        <taxon>Eukaryota</taxon>
        <taxon>Fungi</taxon>
        <taxon>Fungi incertae sedis</taxon>
        <taxon>Zoopagomycota</taxon>
        <taxon>Kickxellomycotina</taxon>
        <taxon>Dimargaritomycetes</taxon>
        <taxon>Dimargaritales</taxon>
        <taxon>Dimargaritaceae</taxon>
        <taxon>Dispira</taxon>
    </lineage>
</organism>
<dbReference type="Proteomes" id="UP001150925">
    <property type="component" value="Unassembled WGS sequence"/>
</dbReference>
<feature type="domain" description="EF-hand" evidence="6">
    <location>
        <begin position="529"/>
        <end position="564"/>
    </location>
</feature>
<evidence type="ECO:0000256" key="1">
    <source>
        <dbReference type="ARBA" id="ARBA00022793"/>
    </source>
</evidence>
<feature type="domain" description="C2" evidence="5">
    <location>
        <begin position="1"/>
        <end position="107"/>
    </location>
</feature>
<feature type="region of interest" description="Disordered" evidence="4">
    <location>
        <begin position="706"/>
        <end position="745"/>
    </location>
</feature>
<dbReference type="SUPFAM" id="SSF49562">
    <property type="entry name" value="C2 domain (Calcium/lipid-binding domain, CaLB)"/>
    <property type="match status" value="2"/>
</dbReference>
<evidence type="ECO:0000313" key="7">
    <source>
        <dbReference type="EMBL" id="KAJ1965932.1"/>
    </source>
</evidence>
<reference evidence="7" key="1">
    <citation type="submission" date="2022-07" db="EMBL/GenBank/DDBJ databases">
        <title>Phylogenomic reconstructions and comparative analyses of Kickxellomycotina fungi.</title>
        <authorList>
            <person name="Reynolds N.K."/>
            <person name="Stajich J.E."/>
            <person name="Barry K."/>
            <person name="Grigoriev I.V."/>
            <person name="Crous P."/>
            <person name="Smith M.E."/>
        </authorList>
    </citation>
    <scope>NUCLEOTIDE SEQUENCE</scope>
    <source>
        <strain evidence="7">RSA 1196</strain>
    </source>
</reference>
<keyword evidence="8" id="KW-1185">Reference proteome</keyword>
<dbReference type="InterPro" id="IPR011992">
    <property type="entry name" value="EF-hand-dom_pair"/>
</dbReference>
<evidence type="ECO:0000313" key="8">
    <source>
        <dbReference type="Proteomes" id="UP001150925"/>
    </source>
</evidence>
<dbReference type="GO" id="GO:0005509">
    <property type="term" value="F:calcium ion binding"/>
    <property type="evidence" value="ECO:0007669"/>
    <property type="project" value="InterPro"/>
</dbReference>
<dbReference type="InterPro" id="IPR018247">
    <property type="entry name" value="EF_Hand_1_Ca_BS"/>
</dbReference>
<dbReference type="PROSITE" id="PS50004">
    <property type="entry name" value="C2"/>
    <property type="match status" value="2"/>
</dbReference>
<dbReference type="GO" id="GO:0004609">
    <property type="term" value="F:phosphatidylserine decarboxylase activity"/>
    <property type="evidence" value="ECO:0007669"/>
    <property type="project" value="UniProtKB-EC"/>
</dbReference>
<evidence type="ECO:0000256" key="2">
    <source>
        <dbReference type="ARBA" id="ARBA00022837"/>
    </source>
</evidence>